<name>A0A450X499_9GAMM</name>
<evidence type="ECO:0000313" key="1">
    <source>
        <dbReference type="EMBL" id="VFK08253.1"/>
    </source>
</evidence>
<dbReference type="AlphaFoldDB" id="A0A450X499"/>
<accession>A0A450X499</accession>
<dbReference type="EMBL" id="CAADFM010000015">
    <property type="protein sequence ID" value="VFK08253.1"/>
    <property type="molecule type" value="Genomic_DNA"/>
</dbReference>
<sequence>MSGEAFHDALDELAGLGLLQRANDTYAMHGLVREYFLRESQQDAPVLHERLYRLYAAVIQPKWRPGGLEGLRPLYEAVHHGTQTARHGKTLYRETFEDVYIRRILRGMEAKEGGFYSMKKLGAFDADLKALAGFFQGDWGKPIPGLPAPYQGFLLNQAAFALRALGRLHAALAPIRIGLEMLLKQADWENAAKNANNLSDLELLLGRIAATIADAEQSVTHAERSEEAFERLSNRTTQADALHQAGEAQAARALFIDAEAIPGRRPTPNPAPLFAPGLPVSRAAAGGGRARGVAGMG</sequence>
<evidence type="ECO:0000313" key="2">
    <source>
        <dbReference type="EMBL" id="VFK24083.1"/>
    </source>
</evidence>
<organism evidence="2">
    <name type="scientific">Candidatus Kentrum sp. LPFa</name>
    <dbReference type="NCBI Taxonomy" id="2126335"/>
    <lineage>
        <taxon>Bacteria</taxon>
        <taxon>Pseudomonadati</taxon>
        <taxon>Pseudomonadota</taxon>
        <taxon>Gammaproteobacteria</taxon>
        <taxon>Candidatus Kentrum</taxon>
    </lineage>
</organism>
<proteinExistence type="predicted"/>
<dbReference type="SUPFAM" id="SSF48452">
    <property type="entry name" value="TPR-like"/>
    <property type="match status" value="1"/>
</dbReference>
<protein>
    <submittedName>
        <fullName evidence="2">Uncharacterized protein</fullName>
    </submittedName>
</protein>
<dbReference type="InterPro" id="IPR011990">
    <property type="entry name" value="TPR-like_helical_dom_sf"/>
</dbReference>
<gene>
    <name evidence="1" type="ORF">BECKLPF1236A_GA0070988_1001511</name>
    <name evidence="2" type="ORF">BECKLPF1236C_GA0070990_1001013</name>
</gene>
<reference evidence="2" key="1">
    <citation type="submission" date="2019-02" db="EMBL/GenBank/DDBJ databases">
        <authorList>
            <person name="Gruber-Vodicka R. H."/>
            <person name="Seah K. B. B."/>
        </authorList>
    </citation>
    <scope>NUCLEOTIDE SEQUENCE</scope>
    <source>
        <strain evidence="1">BECK_S312</strain>
        <strain evidence="2">BECK_S426</strain>
    </source>
</reference>
<dbReference type="EMBL" id="CAADFP010000010">
    <property type="protein sequence ID" value="VFK24083.1"/>
    <property type="molecule type" value="Genomic_DNA"/>
</dbReference>